<evidence type="ECO:0000256" key="4">
    <source>
        <dbReference type="ARBA" id="ARBA00011245"/>
    </source>
</evidence>
<dbReference type="GO" id="GO:0033499">
    <property type="term" value="P:galactose catabolic process via UDP-galactose, Leloir pathway"/>
    <property type="evidence" value="ECO:0007669"/>
    <property type="project" value="TreeGrafter"/>
</dbReference>
<dbReference type="InterPro" id="IPR014718">
    <property type="entry name" value="GH-type_carb-bd"/>
</dbReference>
<dbReference type="RefSeq" id="WP_163612045.1">
    <property type="nucleotide sequence ID" value="NZ_JAAGWB010000043.1"/>
</dbReference>
<feature type="binding site" evidence="12">
    <location>
        <begin position="246"/>
        <end position="248"/>
    </location>
    <ligand>
        <name>beta-D-galactose</name>
        <dbReference type="ChEBI" id="CHEBI:27667"/>
    </ligand>
</feature>
<dbReference type="EC" id="5.1.3.3" evidence="9"/>
<dbReference type="InterPro" id="IPR011013">
    <property type="entry name" value="Gal_mutarotase_sf_dom"/>
</dbReference>
<dbReference type="AlphaFoldDB" id="A0A6P0EUV2"/>
<evidence type="ECO:0000256" key="10">
    <source>
        <dbReference type="PIRSR" id="PIRSR005096-1"/>
    </source>
</evidence>
<dbReference type="PANTHER" id="PTHR10091">
    <property type="entry name" value="ALDOSE-1-EPIMERASE"/>
    <property type="match status" value="1"/>
</dbReference>
<dbReference type="Gene3D" id="2.70.98.10">
    <property type="match status" value="1"/>
</dbReference>
<accession>A0A6P0EUV2</accession>
<dbReference type="FunFam" id="2.70.98.10:FF:000003">
    <property type="entry name" value="Aldose 1-epimerase"/>
    <property type="match status" value="1"/>
</dbReference>
<comment type="subunit">
    <text evidence="4">Monomer.</text>
</comment>
<evidence type="ECO:0000256" key="7">
    <source>
        <dbReference type="ARBA" id="ARBA00023235"/>
    </source>
</evidence>
<comment type="subcellular location">
    <subcellularLocation>
        <location evidence="1">Cytoplasm</location>
    </subcellularLocation>
</comment>
<dbReference type="EMBL" id="JAAGWH010000041">
    <property type="protein sequence ID" value="NEK95501.1"/>
    <property type="molecule type" value="Genomic_DNA"/>
</dbReference>
<dbReference type="GO" id="GO:0030246">
    <property type="term" value="F:carbohydrate binding"/>
    <property type="evidence" value="ECO:0007669"/>
    <property type="project" value="InterPro"/>
</dbReference>
<dbReference type="SUPFAM" id="SSF74650">
    <property type="entry name" value="Galactose mutarotase-like"/>
    <property type="match status" value="1"/>
</dbReference>
<dbReference type="InterPro" id="IPR015443">
    <property type="entry name" value="Aldose_1-epimerase"/>
</dbReference>
<evidence type="ECO:0000313" key="16">
    <source>
        <dbReference type="EMBL" id="NEN52389.1"/>
    </source>
</evidence>
<evidence type="ECO:0000256" key="3">
    <source>
        <dbReference type="ARBA" id="ARBA00006206"/>
    </source>
</evidence>
<evidence type="ECO:0000256" key="9">
    <source>
        <dbReference type="PIRNR" id="PIRNR005096"/>
    </source>
</evidence>
<evidence type="ECO:0000256" key="2">
    <source>
        <dbReference type="ARBA" id="ARBA00005028"/>
    </source>
</evidence>
<evidence type="ECO:0000313" key="15">
    <source>
        <dbReference type="EMBL" id="NEK95501.1"/>
    </source>
</evidence>
<evidence type="ECO:0000256" key="8">
    <source>
        <dbReference type="ARBA" id="ARBA00023277"/>
    </source>
</evidence>
<feature type="transmembrane region" description="Helical" evidence="14">
    <location>
        <begin position="23"/>
        <end position="44"/>
    </location>
</feature>
<evidence type="ECO:0000313" key="17">
    <source>
        <dbReference type="Proteomes" id="UP000468828"/>
    </source>
</evidence>
<dbReference type="EMBL" id="JAAGWB010000043">
    <property type="protein sequence ID" value="NEN52389.1"/>
    <property type="molecule type" value="Genomic_DNA"/>
</dbReference>
<reference evidence="16 18" key="2">
    <citation type="submission" date="2020-02" db="EMBL/GenBank/DDBJ databases">
        <title>The WGS of Modestobacter muralis DSM 100205.</title>
        <authorList>
            <person name="Jiang Z."/>
        </authorList>
    </citation>
    <scope>NUCLEOTIDE SEQUENCE [LARGE SCALE GENOMIC DNA]</scope>
    <source>
        <strain evidence="16 18">DSM 100205</strain>
    </source>
</reference>
<comment type="pathway">
    <text evidence="2 9">Carbohydrate metabolism; hexose metabolism.</text>
</comment>
<evidence type="ECO:0000256" key="5">
    <source>
        <dbReference type="ARBA" id="ARBA00022490"/>
    </source>
</evidence>
<proteinExistence type="inferred from homology"/>
<dbReference type="CDD" id="cd09019">
    <property type="entry name" value="galactose_mutarotase_like"/>
    <property type="match status" value="1"/>
</dbReference>
<feature type="active site" description="Proton donor" evidence="10">
    <location>
        <position position="246"/>
    </location>
</feature>
<evidence type="ECO:0000256" key="14">
    <source>
        <dbReference type="SAM" id="Phobius"/>
    </source>
</evidence>
<dbReference type="UniPathway" id="UPA00242"/>
<dbReference type="InterPro" id="IPR047215">
    <property type="entry name" value="Galactose_mutarotase-like"/>
</dbReference>
<dbReference type="GO" id="GO:0004034">
    <property type="term" value="F:aldose 1-epimerase activity"/>
    <property type="evidence" value="ECO:0007669"/>
    <property type="project" value="UniProtKB-EC"/>
</dbReference>
<dbReference type="Proteomes" id="UP000471152">
    <property type="component" value="Unassembled WGS sequence"/>
</dbReference>
<keyword evidence="7 9" id="KW-0413">Isomerase</keyword>
<evidence type="ECO:0000313" key="18">
    <source>
        <dbReference type="Proteomes" id="UP000471152"/>
    </source>
</evidence>
<dbReference type="PANTHER" id="PTHR10091:SF0">
    <property type="entry name" value="GALACTOSE MUTAROTASE"/>
    <property type="match status" value="1"/>
</dbReference>
<reference evidence="15 17" key="1">
    <citation type="submission" date="2020-01" db="EMBL/GenBank/DDBJ databases">
        <title>the WGS Modestobacter muralis CPCC 204518.</title>
        <authorList>
            <person name="Jiang Z."/>
        </authorList>
    </citation>
    <scope>NUCLEOTIDE SEQUENCE [LARGE SCALE GENOMIC DNA]</scope>
    <source>
        <strain evidence="15 17">DSM 100205</strain>
    </source>
</reference>
<keyword evidence="14" id="KW-0812">Transmembrane</keyword>
<feature type="region of interest" description="Disordered" evidence="13">
    <location>
        <begin position="50"/>
        <end position="78"/>
    </location>
</feature>
<evidence type="ECO:0000256" key="11">
    <source>
        <dbReference type="PIRSR" id="PIRSR005096-2"/>
    </source>
</evidence>
<protein>
    <recommendedName>
        <fullName evidence="9">Aldose 1-epimerase</fullName>
        <ecNumber evidence="9">5.1.3.3</ecNumber>
    </recommendedName>
</protein>
<keyword evidence="17" id="KW-1185">Reference proteome</keyword>
<dbReference type="PIRSF" id="PIRSF005096">
    <property type="entry name" value="GALM"/>
    <property type="match status" value="1"/>
</dbReference>
<dbReference type="Pfam" id="PF01263">
    <property type="entry name" value="Aldose_epim"/>
    <property type="match status" value="1"/>
</dbReference>
<dbReference type="Proteomes" id="UP000468828">
    <property type="component" value="Unassembled WGS sequence"/>
</dbReference>
<keyword evidence="14" id="KW-1133">Transmembrane helix</keyword>
<feature type="binding site" evidence="11">
    <location>
        <position position="318"/>
    </location>
    <ligand>
        <name>beta-D-galactose</name>
        <dbReference type="ChEBI" id="CHEBI:27667"/>
    </ligand>
</feature>
<sequence length="427" mass="44635">MPGHTSHVLPAEPTHTPVRRRRWPFLAGPAVAVAGVGLLAGTLISPAGATGGGSGGGTHPGHPGGPASATVEPFGTAPDGTAVERWTLTNGGVTMRVLTYGGIIQTLEVPDRWGQAANVVLGFPDVAGYAADTDPYFGSIIGRYGNRIAAGAFTLDGAAYQLPLNDGPNTLHGGPDGFDDRVWAATPVGDEGLAALQLDLVSPAGDQGFPGTLTTTVTYRLDAEGALTVQYRATTDAPTVVNLTQHSYWNLAGEGSGTIYDHELQIAASGYTPVDETLIPTGEVAPVEGTPFDFRTPVAIGERIRQADQQLLYGQGYDHNWALDRSDDGAREGSDAEDGLEKAAVLHDPDSGRTMTISTTEPGLQFYSGNFLDGTLVGTGGGAYRQGDGLALETQHFPDSPNQPEFPSTELRPGEVYDSTTVFEFDD</sequence>
<comment type="similarity">
    <text evidence="3 9">Belongs to the aldose epimerase family.</text>
</comment>
<name>A0A6P0EUV2_9ACTN</name>
<evidence type="ECO:0000256" key="12">
    <source>
        <dbReference type="PIRSR" id="PIRSR005096-3"/>
    </source>
</evidence>
<organism evidence="15 17">
    <name type="scientific">Modestobacter muralis</name>
    <dbReference type="NCBI Taxonomy" id="1608614"/>
    <lineage>
        <taxon>Bacteria</taxon>
        <taxon>Bacillati</taxon>
        <taxon>Actinomycetota</taxon>
        <taxon>Actinomycetes</taxon>
        <taxon>Geodermatophilales</taxon>
        <taxon>Geodermatophilaceae</taxon>
        <taxon>Modestobacter</taxon>
    </lineage>
</organism>
<feature type="compositionally biased region" description="Gly residues" evidence="13">
    <location>
        <begin position="50"/>
        <end position="64"/>
    </location>
</feature>
<keyword evidence="5" id="KW-0963">Cytoplasm</keyword>
<dbReference type="GO" id="GO:0006006">
    <property type="term" value="P:glucose metabolic process"/>
    <property type="evidence" value="ECO:0007669"/>
    <property type="project" value="TreeGrafter"/>
</dbReference>
<dbReference type="NCBIfam" id="NF008277">
    <property type="entry name" value="PRK11055.1"/>
    <property type="match status" value="1"/>
</dbReference>
<comment type="caution">
    <text evidence="15">The sequence shown here is derived from an EMBL/GenBank/DDBJ whole genome shotgun (WGS) entry which is preliminary data.</text>
</comment>
<gene>
    <name evidence="16" type="ORF">G3R41_15850</name>
    <name evidence="15" type="ORF">GCU67_15200</name>
</gene>
<evidence type="ECO:0000256" key="6">
    <source>
        <dbReference type="ARBA" id="ARBA00022553"/>
    </source>
</evidence>
<keyword evidence="14" id="KW-0472">Membrane</keyword>
<keyword evidence="6" id="KW-0597">Phosphoprotein</keyword>
<evidence type="ECO:0000256" key="1">
    <source>
        <dbReference type="ARBA" id="ARBA00004496"/>
    </source>
</evidence>
<comment type="catalytic activity">
    <reaction evidence="9">
        <text>alpha-D-glucose = beta-D-glucose</text>
        <dbReference type="Rhea" id="RHEA:10264"/>
        <dbReference type="ChEBI" id="CHEBI:15903"/>
        <dbReference type="ChEBI" id="CHEBI:17925"/>
        <dbReference type="EC" id="5.1.3.3"/>
    </reaction>
</comment>
<feature type="active site" description="Proton acceptor" evidence="10">
    <location>
        <position position="393"/>
    </location>
</feature>
<feature type="binding site" evidence="12">
    <location>
        <begin position="146"/>
        <end position="147"/>
    </location>
    <ligand>
        <name>beta-D-galactose</name>
        <dbReference type="ChEBI" id="CHEBI:27667"/>
    </ligand>
</feature>
<dbReference type="InterPro" id="IPR008183">
    <property type="entry name" value="Aldose_1/G6P_1-epimerase"/>
</dbReference>
<keyword evidence="8 9" id="KW-0119">Carbohydrate metabolism</keyword>
<dbReference type="GO" id="GO:0005737">
    <property type="term" value="C:cytoplasm"/>
    <property type="evidence" value="ECO:0007669"/>
    <property type="project" value="UniProtKB-SubCell"/>
</dbReference>
<evidence type="ECO:0000256" key="13">
    <source>
        <dbReference type="SAM" id="MobiDB-lite"/>
    </source>
</evidence>